<keyword evidence="2" id="KW-0808">Transferase</keyword>
<feature type="transmembrane region" description="Helical" evidence="1">
    <location>
        <begin position="60"/>
        <end position="80"/>
    </location>
</feature>
<evidence type="ECO:0000256" key="1">
    <source>
        <dbReference type="SAM" id="Phobius"/>
    </source>
</evidence>
<evidence type="ECO:0000313" key="2">
    <source>
        <dbReference type="EMBL" id="KAA3467841.1"/>
    </source>
</evidence>
<keyword evidence="1" id="KW-0472">Membrane</keyword>
<reference evidence="2" key="1">
    <citation type="submission" date="2019-08" db="EMBL/GenBank/DDBJ databases">
        <authorList>
            <person name="Liu F."/>
        </authorList>
    </citation>
    <scope>NUCLEOTIDE SEQUENCE [LARGE SCALE GENOMIC DNA]</scope>
    <source>
        <strain evidence="2">PA1801</strain>
        <tissue evidence="2">Leaf</tissue>
    </source>
</reference>
<dbReference type="GO" id="GO:0016301">
    <property type="term" value="F:kinase activity"/>
    <property type="evidence" value="ECO:0007669"/>
    <property type="project" value="UniProtKB-KW"/>
</dbReference>
<keyword evidence="2" id="KW-0418">Kinase</keyword>
<dbReference type="AlphaFoldDB" id="A0A5B6VFK0"/>
<comment type="caution">
    <text evidence="2">The sequence shown here is derived from an EMBL/GenBank/DDBJ whole genome shotgun (WGS) entry which is preliminary data.</text>
</comment>
<evidence type="ECO:0000313" key="3">
    <source>
        <dbReference type="Proteomes" id="UP000325315"/>
    </source>
</evidence>
<dbReference type="Proteomes" id="UP000325315">
    <property type="component" value="Unassembled WGS sequence"/>
</dbReference>
<accession>A0A5B6VFK0</accession>
<dbReference type="OrthoDB" id="996665at2759"/>
<keyword evidence="1" id="KW-0812">Transmembrane</keyword>
<keyword evidence="2" id="KW-0675">Receptor</keyword>
<keyword evidence="3" id="KW-1185">Reference proteome</keyword>
<gene>
    <name evidence="2" type="ORF">EPI10_002820</name>
</gene>
<name>A0A5B6VFK0_9ROSI</name>
<sequence length="114" mass="13352">MLRIMDISHNEFIGSLPTRFFKNLKAMLSVGRNELREVQYVGQKDFHSQWNDVVRVTTHVFSFFLIFNGLTWLTITFACLKSLQQSCIPQEILIYPNLFLLISLAMICTFKIFL</sequence>
<dbReference type="EMBL" id="SMMG02000007">
    <property type="protein sequence ID" value="KAA3467841.1"/>
    <property type="molecule type" value="Genomic_DNA"/>
</dbReference>
<proteinExistence type="predicted"/>
<keyword evidence="1" id="KW-1133">Transmembrane helix</keyword>
<organism evidence="2 3">
    <name type="scientific">Gossypium australe</name>
    <dbReference type="NCBI Taxonomy" id="47621"/>
    <lineage>
        <taxon>Eukaryota</taxon>
        <taxon>Viridiplantae</taxon>
        <taxon>Streptophyta</taxon>
        <taxon>Embryophyta</taxon>
        <taxon>Tracheophyta</taxon>
        <taxon>Spermatophyta</taxon>
        <taxon>Magnoliopsida</taxon>
        <taxon>eudicotyledons</taxon>
        <taxon>Gunneridae</taxon>
        <taxon>Pentapetalae</taxon>
        <taxon>rosids</taxon>
        <taxon>malvids</taxon>
        <taxon>Malvales</taxon>
        <taxon>Malvaceae</taxon>
        <taxon>Malvoideae</taxon>
        <taxon>Gossypium</taxon>
    </lineage>
</organism>
<feature type="transmembrane region" description="Helical" evidence="1">
    <location>
        <begin position="92"/>
        <end position="113"/>
    </location>
</feature>
<protein>
    <submittedName>
        <fullName evidence="2">Receptor-like protein kinase 2</fullName>
    </submittedName>
</protein>